<evidence type="ECO:0000313" key="1">
    <source>
        <dbReference type="EMBL" id="EKX65259.1"/>
    </source>
</evidence>
<comment type="caution">
    <text evidence="1">The sequence shown here is derived from an EMBL/GenBank/DDBJ whole genome shotgun (WGS) entry which is preliminary data.</text>
</comment>
<gene>
    <name evidence="1" type="ORF">STRIP9103_09232</name>
</gene>
<dbReference type="Gene3D" id="3.40.50.1360">
    <property type="match status" value="1"/>
</dbReference>
<evidence type="ECO:0000313" key="2">
    <source>
        <dbReference type="Proteomes" id="UP000010411"/>
    </source>
</evidence>
<reference evidence="1 2" key="1">
    <citation type="submission" date="2012-11" db="EMBL/GenBank/DDBJ databases">
        <authorList>
            <person name="Huguet-Tapia J.C."/>
            <person name="Durkin A.S."/>
            <person name="Pettis G.S."/>
            <person name="Badger J.H."/>
        </authorList>
    </citation>
    <scope>NUCLEOTIDE SEQUENCE [LARGE SCALE GENOMIC DNA]</scope>
    <source>
        <strain evidence="1 2">91-03</strain>
    </source>
</reference>
<dbReference type="SUPFAM" id="SSF100950">
    <property type="entry name" value="NagB/RpiA/CoA transferase-like"/>
    <property type="match status" value="1"/>
</dbReference>
<accession>L1KXI6</accession>
<dbReference type="Proteomes" id="UP000010411">
    <property type="component" value="Unassembled WGS sequence"/>
</dbReference>
<proteinExistence type="predicted"/>
<name>L1KXI6_9ACTN</name>
<organism evidence="1 2">
    <name type="scientific">Streptomyces ipomoeae 91-03</name>
    <dbReference type="NCBI Taxonomy" id="698759"/>
    <lineage>
        <taxon>Bacteria</taxon>
        <taxon>Bacillati</taxon>
        <taxon>Actinomycetota</taxon>
        <taxon>Actinomycetes</taxon>
        <taxon>Kitasatosporales</taxon>
        <taxon>Streptomycetaceae</taxon>
        <taxon>Streptomyces</taxon>
    </lineage>
</organism>
<keyword evidence="2" id="KW-1185">Reference proteome</keyword>
<dbReference type="AlphaFoldDB" id="L1KXI6"/>
<dbReference type="EMBL" id="AEJC01000300">
    <property type="protein sequence ID" value="EKX65259.1"/>
    <property type="molecule type" value="Genomic_DNA"/>
</dbReference>
<dbReference type="InterPro" id="IPR037171">
    <property type="entry name" value="NagB/RpiA_transferase-like"/>
</dbReference>
<dbReference type="PATRIC" id="fig|698759.3.peg.4112"/>
<protein>
    <submittedName>
        <fullName evidence="1">Uncharacterized protein</fullName>
    </submittedName>
</protein>
<sequence>MSRLLRKAQDRGIVRITVTPPSGTYPELEDGLQERYGLKLALVVDTAPENERTMLGDLGAAAAYYCRRRCGRVTPWAFRRGAPVRRRRCRRRSRSPG</sequence>